<feature type="signal peptide" evidence="1">
    <location>
        <begin position="1"/>
        <end position="20"/>
    </location>
</feature>
<protein>
    <recommendedName>
        <fullName evidence="3">Lipoprotein</fullName>
    </recommendedName>
</protein>
<dbReference type="AlphaFoldDB" id="A0A0A6ZH35"/>
<organism evidence="2">
    <name type="scientific">uncultured bacterium contig00059</name>
    <dbReference type="NCBI Taxonomy" id="1181542"/>
    <lineage>
        <taxon>Bacteria</taxon>
        <taxon>environmental samples</taxon>
    </lineage>
</organism>
<keyword evidence="1" id="KW-0732">Signal</keyword>
<proteinExistence type="predicted"/>
<evidence type="ECO:0000313" key="2">
    <source>
        <dbReference type="EMBL" id="AGS52254.1"/>
    </source>
</evidence>
<evidence type="ECO:0000256" key="1">
    <source>
        <dbReference type="SAM" id="SignalP"/>
    </source>
</evidence>
<reference evidence="2" key="1">
    <citation type="journal article" date="2012" name="Enzyme Microb. Technol.">
        <title>Characterization of a novel thermostable ?-glucosidase from a metagenomic library of termite gut.</title>
        <authorList>
            <person name="Wang Q."/>
            <person name="Qian C."/>
            <person name="Zhang X.Z."/>
            <person name="Liu N."/>
            <person name="Yan X."/>
            <person name="Zhou Z."/>
        </authorList>
    </citation>
    <scope>NUCLEOTIDE SEQUENCE</scope>
</reference>
<dbReference type="EMBL" id="JQ844187">
    <property type="protein sequence ID" value="AGS52254.1"/>
    <property type="molecule type" value="Genomic_DNA"/>
</dbReference>
<name>A0A0A6ZH35_9BACT</name>
<feature type="chain" id="PRO_5002023701" description="Lipoprotein" evidence="1">
    <location>
        <begin position="21"/>
        <end position="189"/>
    </location>
</feature>
<accession>A0A0A6ZH35</accession>
<evidence type="ECO:0008006" key="3">
    <source>
        <dbReference type="Google" id="ProtNLM"/>
    </source>
</evidence>
<sequence length="189" mass="19958">MKKIGIIIAIAIALVFTGCASSGGSSGGGGGGDAAVLPPYVVDLSGVQVKNTVPFNKNYDDLMIALPALPDSITEYRRLTLTAKAFDGDGNEIPSGWGNAMVTVLYDASMYDGPAGNIPAIRQDGNKNHVIKEFNIDNDGKASDLSKVKGMRVRLSAVPTAVLLQCSNTNVKYLELTNVIFHNDVAWAQ</sequence>
<dbReference type="PROSITE" id="PS51257">
    <property type="entry name" value="PROKAR_LIPOPROTEIN"/>
    <property type="match status" value="1"/>
</dbReference>